<reference evidence="1" key="2">
    <citation type="journal article" date="2022" name="New Phytol.">
        <title>Evolutionary transition to the ectomycorrhizal habit in the genomes of a hyperdiverse lineage of mushroom-forming fungi.</title>
        <authorList>
            <person name="Looney B."/>
            <person name="Miyauchi S."/>
            <person name="Morin E."/>
            <person name="Drula E."/>
            <person name="Courty P.E."/>
            <person name="Kohler A."/>
            <person name="Kuo A."/>
            <person name="LaButti K."/>
            <person name="Pangilinan J."/>
            <person name="Lipzen A."/>
            <person name="Riley R."/>
            <person name="Andreopoulos W."/>
            <person name="He G."/>
            <person name="Johnson J."/>
            <person name="Nolan M."/>
            <person name="Tritt A."/>
            <person name="Barry K.W."/>
            <person name="Grigoriev I.V."/>
            <person name="Nagy L.G."/>
            <person name="Hibbett D."/>
            <person name="Henrissat B."/>
            <person name="Matheny P.B."/>
            <person name="Labbe J."/>
            <person name="Martin F.M."/>
        </authorList>
    </citation>
    <scope>NUCLEOTIDE SEQUENCE</scope>
    <source>
        <strain evidence="1">HHB10654</strain>
    </source>
</reference>
<gene>
    <name evidence="1" type="ORF">BV25DRAFT_1874966</name>
</gene>
<comment type="caution">
    <text evidence="1">The sequence shown here is derived from an EMBL/GenBank/DDBJ whole genome shotgun (WGS) entry which is preliminary data.</text>
</comment>
<evidence type="ECO:0000313" key="1">
    <source>
        <dbReference type="EMBL" id="KAI0069291.1"/>
    </source>
</evidence>
<name>A0ACB8TLQ0_9AGAM</name>
<accession>A0ACB8TLQ0</accession>
<organism evidence="1 2">
    <name type="scientific">Artomyces pyxidatus</name>
    <dbReference type="NCBI Taxonomy" id="48021"/>
    <lineage>
        <taxon>Eukaryota</taxon>
        <taxon>Fungi</taxon>
        <taxon>Dikarya</taxon>
        <taxon>Basidiomycota</taxon>
        <taxon>Agaricomycotina</taxon>
        <taxon>Agaricomycetes</taxon>
        <taxon>Russulales</taxon>
        <taxon>Auriscalpiaceae</taxon>
        <taxon>Artomyces</taxon>
    </lineage>
</organism>
<dbReference type="Proteomes" id="UP000814140">
    <property type="component" value="Unassembled WGS sequence"/>
</dbReference>
<protein>
    <submittedName>
        <fullName evidence="1">Uncharacterized protein</fullName>
    </submittedName>
</protein>
<dbReference type="EMBL" id="MU277187">
    <property type="protein sequence ID" value="KAI0069291.1"/>
    <property type="molecule type" value="Genomic_DNA"/>
</dbReference>
<reference evidence="1" key="1">
    <citation type="submission" date="2021-03" db="EMBL/GenBank/DDBJ databases">
        <authorList>
            <consortium name="DOE Joint Genome Institute"/>
            <person name="Ahrendt S."/>
            <person name="Looney B.P."/>
            <person name="Miyauchi S."/>
            <person name="Morin E."/>
            <person name="Drula E."/>
            <person name="Courty P.E."/>
            <person name="Chicoki N."/>
            <person name="Fauchery L."/>
            <person name="Kohler A."/>
            <person name="Kuo A."/>
            <person name="Labutti K."/>
            <person name="Pangilinan J."/>
            <person name="Lipzen A."/>
            <person name="Riley R."/>
            <person name="Andreopoulos W."/>
            <person name="He G."/>
            <person name="Johnson J."/>
            <person name="Barry K.W."/>
            <person name="Grigoriev I.V."/>
            <person name="Nagy L."/>
            <person name="Hibbett D."/>
            <person name="Henrissat B."/>
            <person name="Matheny P.B."/>
            <person name="Labbe J."/>
            <person name="Martin F."/>
        </authorList>
    </citation>
    <scope>NUCLEOTIDE SEQUENCE</scope>
    <source>
        <strain evidence="1">HHB10654</strain>
    </source>
</reference>
<keyword evidence="2" id="KW-1185">Reference proteome</keyword>
<sequence>MYFFSLLIIALPLFGSTHAALQCDDKKTLSHTLVGPNNDVSVDYIHCSNAITPGLQPIAVRSVLGTRQSAPVNVCGAPCTTNCFPGAGGGPDPNDCVVIADALLYDSQNIGPLVTLDPAANTSVITMTYQSCETFIVNQVNYALQYCGNDWASLVNSIADNCQAAENAHGDNCVADDQRWFVQVQAS</sequence>
<proteinExistence type="predicted"/>
<evidence type="ECO:0000313" key="2">
    <source>
        <dbReference type="Proteomes" id="UP000814140"/>
    </source>
</evidence>